<comment type="caution">
    <text evidence="2">The sequence shown here is derived from an EMBL/GenBank/DDBJ whole genome shotgun (WGS) entry which is preliminary data.</text>
</comment>
<evidence type="ECO:0008006" key="4">
    <source>
        <dbReference type="Google" id="ProtNLM"/>
    </source>
</evidence>
<keyword evidence="3" id="KW-1185">Reference proteome</keyword>
<sequence length="128" mass="13872">MMFATRIGAVLALVCSPLVHAWNATIYDSGNCTGNRYDIHPDSTLLHTKYFEMKGSEGAEIICTFHGKNNSTGPCTEQFPVGKSVFSSVGLCRSYSGGHASGEHHADQEQGDCNTTDFDILSVVCYDE</sequence>
<protein>
    <recommendedName>
        <fullName evidence="4">AA1-like domain-containing protein</fullName>
    </recommendedName>
</protein>
<dbReference type="AlphaFoldDB" id="A0A553IC07"/>
<evidence type="ECO:0000256" key="1">
    <source>
        <dbReference type="SAM" id="SignalP"/>
    </source>
</evidence>
<accession>A0A553IC07</accession>
<dbReference type="OrthoDB" id="4599309at2759"/>
<evidence type="ECO:0000313" key="3">
    <source>
        <dbReference type="Proteomes" id="UP000319160"/>
    </source>
</evidence>
<dbReference type="Proteomes" id="UP000319160">
    <property type="component" value="Unassembled WGS sequence"/>
</dbReference>
<feature type="chain" id="PRO_5022017763" description="AA1-like domain-containing protein" evidence="1">
    <location>
        <begin position="22"/>
        <end position="128"/>
    </location>
</feature>
<gene>
    <name evidence="2" type="ORF">FHL15_001495</name>
</gene>
<reference evidence="3" key="1">
    <citation type="submission" date="2019-06" db="EMBL/GenBank/DDBJ databases">
        <title>Draft genome sequence of the griseofulvin-producing fungus Xylaria cubensis strain G536.</title>
        <authorList>
            <person name="Mead M.E."/>
            <person name="Raja H.A."/>
            <person name="Steenwyk J.L."/>
            <person name="Knowles S.L."/>
            <person name="Oberlies N.H."/>
            <person name="Rokas A."/>
        </authorList>
    </citation>
    <scope>NUCLEOTIDE SEQUENCE [LARGE SCALE GENOMIC DNA]</scope>
    <source>
        <strain evidence="3">G536</strain>
    </source>
</reference>
<proteinExistence type="predicted"/>
<feature type="signal peptide" evidence="1">
    <location>
        <begin position="1"/>
        <end position="21"/>
    </location>
</feature>
<dbReference type="EMBL" id="VFLP01000005">
    <property type="protein sequence ID" value="TRX97740.1"/>
    <property type="molecule type" value="Genomic_DNA"/>
</dbReference>
<name>A0A553IC07_9PEZI</name>
<organism evidence="2 3">
    <name type="scientific">Xylaria flabelliformis</name>
    <dbReference type="NCBI Taxonomy" id="2512241"/>
    <lineage>
        <taxon>Eukaryota</taxon>
        <taxon>Fungi</taxon>
        <taxon>Dikarya</taxon>
        <taxon>Ascomycota</taxon>
        <taxon>Pezizomycotina</taxon>
        <taxon>Sordariomycetes</taxon>
        <taxon>Xylariomycetidae</taxon>
        <taxon>Xylariales</taxon>
        <taxon>Xylariaceae</taxon>
        <taxon>Xylaria</taxon>
    </lineage>
</organism>
<evidence type="ECO:0000313" key="2">
    <source>
        <dbReference type="EMBL" id="TRX97740.1"/>
    </source>
</evidence>
<keyword evidence="1" id="KW-0732">Signal</keyword>